<dbReference type="Pfam" id="PF09479">
    <property type="entry name" value="Flg_new"/>
    <property type="match status" value="2"/>
</dbReference>
<evidence type="ECO:0000313" key="9">
    <source>
        <dbReference type="EMBL" id="VEI13589.1"/>
    </source>
</evidence>
<evidence type="ECO:0000256" key="5">
    <source>
        <dbReference type="ARBA" id="ARBA00023088"/>
    </source>
</evidence>
<dbReference type="InterPro" id="IPR019931">
    <property type="entry name" value="LPXTG_anchor"/>
</dbReference>
<keyword evidence="4" id="KW-0732">Signal</keyword>
<evidence type="ECO:0000256" key="1">
    <source>
        <dbReference type="ARBA" id="ARBA00004196"/>
    </source>
</evidence>
<dbReference type="RefSeq" id="WP_126416683.1">
    <property type="nucleotide sequence ID" value="NZ_LR134476.1"/>
</dbReference>
<evidence type="ECO:0000259" key="8">
    <source>
        <dbReference type="PROSITE" id="PS50847"/>
    </source>
</evidence>
<accession>A0A3S4VGG8</accession>
<keyword evidence="7" id="KW-1133">Transmembrane helix</keyword>
<evidence type="ECO:0000313" key="10">
    <source>
        <dbReference type="Proteomes" id="UP000269542"/>
    </source>
</evidence>
<keyword evidence="7" id="KW-0472">Membrane</keyword>
<feature type="compositionally biased region" description="Low complexity" evidence="6">
    <location>
        <begin position="294"/>
        <end position="306"/>
    </location>
</feature>
<keyword evidence="2" id="KW-0134">Cell wall</keyword>
<keyword evidence="5" id="KW-0572">Peptidoglycan-anchor</keyword>
<dbReference type="Gene3D" id="2.60.40.4270">
    <property type="entry name" value="Listeria-Bacteroides repeat domain"/>
    <property type="match status" value="2"/>
</dbReference>
<proteinExistence type="predicted"/>
<dbReference type="Proteomes" id="UP000269542">
    <property type="component" value="Chromosome"/>
</dbReference>
<protein>
    <submittedName>
        <fullName evidence="9">Internalin-A</fullName>
    </submittedName>
</protein>
<evidence type="ECO:0000256" key="2">
    <source>
        <dbReference type="ARBA" id="ARBA00022512"/>
    </source>
</evidence>
<sequence length="348" mass="37011">MTAVLPRLCANPNGTCNYTYGQEVTKKDIFPDRFFSLGHGYYVSSKNFQSPSKEEMEAAFDANTETFTITDSSGNAVAPENVTNKIDTYQVYAKIGFTAPRSIFYSVNYNKSLDPLRPLGYKGLDPDTTYWGENQVTIRVTGELTYNANGGTDAPDAVAINPGEDSTITDAKPTAPEHKVFAGWNTKADGTGTAYAAGATERFEENTTLYAQWKPVEYAVTFDTAGGSDIAAQNVAHAEAAVAPEAPTREGFTFAGWYTDAAYTMPYDFAAAVTGPITLYAKWDPVPAPPAPSASPQQEAPQQVAPKETTPKTGLANTGASNIGGLTGAAVGMIVAGGLVSLLRRKNS</sequence>
<dbReference type="PROSITE" id="PS50847">
    <property type="entry name" value="GRAM_POS_ANCHORING"/>
    <property type="match status" value="1"/>
</dbReference>
<evidence type="ECO:0000256" key="7">
    <source>
        <dbReference type="SAM" id="Phobius"/>
    </source>
</evidence>
<name>A0A3S4VGG8_9ACTO</name>
<comment type="subcellular location">
    <subcellularLocation>
        <location evidence="1">Cell envelope</location>
    </subcellularLocation>
</comment>
<dbReference type="EMBL" id="LR134476">
    <property type="protein sequence ID" value="VEI13589.1"/>
    <property type="molecule type" value="Genomic_DNA"/>
</dbReference>
<feature type="transmembrane region" description="Helical" evidence="7">
    <location>
        <begin position="323"/>
        <end position="343"/>
    </location>
</feature>
<dbReference type="InterPro" id="IPR013378">
    <property type="entry name" value="InlB-like_B-rpt"/>
</dbReference>
<dbReference type="KEGG" id="tbw:NCTC13354_01306"/>
<dbReference type="InterPro" id="IPR042229">
    <property type="entry name" value="Listeria/Bacterioides_rpt_sf"/>
</dbReference>
<evidence type="ECO:0000256" key="6">
    <source>
        <dbReference type="SAM" id="MobiDB-lite"/>
    </source>
</evidence>
<organism evidence="9 10">
    <name type="scientific">Trueperella bialowiezensis</name>
    <dbReference type="NCBI Taxonomy" id="312285"/>
    <lineage>
        <taxon>Bacteria</taxon>
        <taxon>Bacillati</taxon>
        <taxon>Actinomycetota</taxon>
        <taxon>Actinomycetes</taxon>
        <taxon>Actinomycetales</taxon>
        <taxon>Actinomycetaceae</taxon>
        <taxon>Trueperella</taxon>
    </lineage>
</organism>
<gene>
    <name evidence="9" type="primary">inlA</name>
    <name evidence="9" type="ORF">NCTC13354_01306</name>
</gene>
<feature type="region of interest" description="Disordered" evidence="6">
    <location>
        <begin position="288"/>
        <end position="318"/>
    </location>
</feature>
<keyword evidence="7" id="KW-0812">Transmembrane</keyword>
<reference evidence="9 10" key="1">
    <citation type="submission" date="2018-12" db="EMBL/GenBank/DDBJ databases">
        <authorList>
            <consortium name="Pathogen Informatics"/>
        </authorList>
    </citation>
    <scope>NUCLEOTIDE SEQUENCE [LARGE SCALE GENOMIC DNA]</scope>
    <source>
        <strain evidence="9 10">NCTC13354</strain>
    </source>
</reference>
<keyword evidence="10" id="KW-1185">Reference proteome</keyword>
<dbReference type="OrthoDB" id="3268315at2"/>
<dbReference type="GO" id="GO:0030313">
    <property type="term" value="C:cell envelope"/>
    <property type="evidence" value="ECO:0007669"/>
    <property type="project" value="UniProtKB-SubCell"/>
</dbReference>
<dbReference type="NCBIfam" id="TIGR02543">
    <property type="entry name" value="List_Bact_rpt"/>
    <property type="match status" value="1"/>
</dbReference>
<evidence type="ECO:0000256" key="4">
    <source>
        <dbReference type="ARBA" id="ARBA00022729"/>
    </source>
</evidence>
<feature type="domain" description="Gram-positive cocci surface proteins LPxTG" evidence="8">
    <location>
        <begin position="315"/>
        <end position="348"/>
    </location>
</feature>
<evidence type="ECO:0000256" key="3">
    <source>
        <dbReference type="ARBA" id="ARBA00022525"/>
    </source>
</evidence>
<dbReference type="AlphaFoldDB" id="A0A3S4VGG8"/>
<keyword evidence="3" id="KW-0964">Secreted</keyword>